<gene>
    <name evidence="1" type="ORF">LCGC14_0629370</name>
</gene>
<proteinExistence type="predicted"/>
<protein>
    <submittedName>
        <fullName evidence="1">Uncharacterized protein</fullName>
    </submittedName>
</protein>
<accession>A0A0F9RLY4</accession>
<reference evidence="1" key="1">
    <citation type="journal article" date="2015" name="Nature">
        <title>Complex archaea that bridge the gap between prokaryotes and eukaryotes.</title>
        <authorList>
            <person name="Spang A."/>
            <person name="Saw J.H."/>
            <person name="Jorgensen S.L."/>
            <person name="Zaremba-Niedzwiedzka K."/>
            <person name="Martijn J."/>
            <person name="Lind A.E."/>
            <person name="van Eijk R."/>
            <person name="Schleper C."/>
            <person name="Guy L."/>
            <person name="Ettema T.J."/>
        </authorList>
    </citation>
    <scope>NUCLEOTIDE SEQUENCE</scope>
</reference>
<comment type="caution">
    <text evidence="1">The sequence shown here is derived from an EMBL/GenBank/DDBJ whole genome shotgun (WGS) entry which is preliminary data.</text>
</comment>
<name>A0A0F9RLY4_9ZZZZ</name>
<dbReference type="EMBL" id="LAZR01001096">
    <property type="protein sequence ID" value="KKN50767.1"/>
    <property type="molecule type" value="Genomic_DNA"/>
</dbReference>
<organism evidence="1">
    <name type="scientific">marine sediment metagenome</name>
    <dbReference type="NCBI Taxonomy" id="412755"/>
    <lineage>
        <taxon>unclassified sequences</taxon>
        <taxon>metagenomes</taxon>
        <taxon>ecological metagenomes</taxon>
    </lineage>
</organism>
<sequence>MKVAVTLHNDRVIVTNEGVTHFWQDGEFFCLRQGEEDANDRVVRMYAISNIHDIKITYDA</sequence>
<evidence type="ECO:0000313" key="1">
    <source>
        <dbReference type="EMBL" id="KKN50767.1"/>
    </source>
</evidence>
<dbReference type="AlphaFoldDB" id="A0A0F9RLY4"/>